<accession>A0A1H2M428</accession>
<dbReference type="EMBL" id="LT629799">
    <property type="protein sequence ID" value="SDU87641.1"/>
    <property type="molecule type" value="Genomic_DNA"/>
</dbReference>
<name>A0A1H2M428_9ACTN</name>
<sequence>MSLSDKADDLTGSAKSAADDALSTVKKGGGVVAALSNAGFKSEWAYAAGFASIGASWIAHYASRSKSSDSKAQADRWGIFVGHWAPTFFALGVALRLEENS</sequence>
<keyword evidence="2" id="KW-1185">Reference proteome</keyword>
<evidence type="ECO:0000313" key="2">
    <source>
        <dbReference type="Proteomes" id="UP000198825"/>
    </source>
</evidence>
<reference evidence="2" key="1">
    <citation type="submission" date="2016-10" db="EMBL/GenBank/DDBJ databases">
        <authorList>
            <person name="Varghese N."/>
            <person name="Submissions S."/>
        </authorList>
    </citation>
    <scope>NUCLEOTIDE SEQUENCE [LARGE SCALE GENOMIC DNA]</scope>
    <source>
        <strain evidence="2">DSM 21743</strain>
    </source>
</reference>
<dbReference type="AlphaFoldDB" id="A0A1H2M428"/>
<evidence type="ECO:0000313" key="1">
    <source>
        <dbReference type="EMBL" id="SDU87641.1"/>
    </source>
</evidence>
<gene>
    <name evidence="1" type="ORF">SAMN04488544_1318</name>
</gene>
<protein>
    <submittedName>
        <fullName evidence="1">Uncharacterized protein</fullName>
    </submittedName>
</protein>
<proteinExistence type="predicted"/>
<dbReference type="RefSeq" id="WP_197680640.1">
    <property type="nucleotide sequence ID" value="NZ_LT629799.1"/>
</dbReference>
<dbReference type="Proteomes" id="UP000198825">
    <property type="component" value="Chromosome I"/>
</dbReference>
<dbReference type="STRING" id="546874.SAMN04488544_1318"/>
<organism evidence="1 2">
    <name type="scientific">Microlunatus sagamiharensis</name>
    <dbReference type="NCBI Taxonomy" id="546874"/>
    <lineage>
        <taxon>Bacteria</taxon>
        <taxon>Bacillati</taxon>
        <taxon>Actinomycetota</taxon>
        <taxon>Actinomycetes</taxon>
        <taxon>Propionibacteriales</taxon>
        <taxon>Propionibacteriaceae</taxon>
        <taxon>Microlunatus</taxon>
    </lineage>
</organism>